<dbReference type="OrthoDB" id="6103117at2759"/>
<dbReference type="InterPro" id="IPR013106">
    <property type="entry name" value="Ig_V-set"/>
</dbReference>
<dbReference type="GO" id="GO:0030183">
    <property type="term" value="P:B cell differentiation"/>
    <property type="evidence" value="ECO:0007669"/>
    <property type="project" value="TreeGrafter"/>
</dbReference>
<dbReference type="InterPro" id="IPR003599">
    <property type="entry name" value="Ig_sub"/>
</dbReference>
<dbReference type="Gene3D" id="2.60.40.10">
    <property type="entry name" value="Immunoglobulins"/>
    <property type="match status" value="1"/>
</dbReference>
<gene>
    <name evidence="3" type="primary">Kv6a9_0</name>
    <name evidence="4" type="synonym">Kv6a9_1</name>
    <name evidence="4" type="ORF">TRILEU_R15156</name>
    <name evidence="3" type="ORF">TRILEU_R15603</name>
</gene>
<dbReference type="GO" id="GO:0009897">
    <property type="term" value="C:external side of plasma membrane"/>
    <property type="evidence" value="ECO:0007669"/>
    <property type="project" value="TreeGrafter"/>
</dbReference>
<dbReference type="AlphaFoldDB" id="A0A852IZW9"/>
<keyword evidence="5" id="KW-1185">Reference proteome</keyword>
<evidence type="ECO:0000256" key="1">
    <source>
        <dbReference type="ARBA" id="ARBA00023319"/>
    </source>
</evidence>
<dbReference type="PANTHER" id="PTHR14334">
    <property type="entry name" value="B-CELL ANTIGEN RECEPTOR COMPLEX-ASSOCIATED PROTEIN"/>
    <property type="match status" value="1"/>
</dbReference>
<evidence type="ECO:0000313" key="5">
    <source>
        <dbReference type="Proteomes" id="UP000627253"/>
    </source>
</evidence>
<organism evidence="3 5">
    <name type="scientific">Tricholaema leucomelas</name>
    <name type="common">pied barbet</name>
    <dbReference type="NCBI Taxonomy" id="240729"/>
    <lineage>
        <taxon>Eukaryota</taxon>
        <taxon>Metazoa</taxon>
        <taxon>Chordata</taxon>
        <taxon>Craniata</taxon>
        <taxon>Vertebrata</taxon>
        <taxon>Euteleostomi</taxon>
        <taxon>Archelosauria</taxon>
        <taxon>Archosauria</taxon>
        <taxon>Dinosauria</taxon>
        <taxon>Saurischia</taxon>
        <taxon>Theropoda</taxon>
        <taxon>Coelurosauria</taxon>
        <taxon>Aves</taxon>
        <taxon>Neognathae</taxon>
        <taxon>Neoaves</taxon>
        <taxon>Telluraves</taxon>
        <taxon>Coraciimorphae</taxon>
        <taxon>Piciformes</taxon>
        <taxon>Lybiidae</taxon>
        <taxon>Tricholaema lacrymosa</taxon>
    </lineage>
</organism>
<dbReference type="GO" id="GO:0050853">
    <property type="term" value="P:B cell receptor signaling pathway"/>
    <property type="evidence" value="ECO:0007669"/>
    <property type="project" value="TreeGrafter"/>
</dbReference>
<dbReference type="InterPro" id="IPR036179">
    <property type="entry name" value="Ig-like_dom_sf"/>
</dbReference>
<dbReference type="EMBL" id="WAAF01009656">
    <property type="protein sequence ID" value="NXX44158.1"/>
    <property type="molecule type" value="Genomic_DNA"/>
</dbReference>
<keyword evidence="1" id="KW-0393">Immunoglobulin domain</keyword>
<sequence length="226" mass="24510">RRPKGKLSPPAGAVPAELRSIQQSPGELWARPGQEVKLSCRGPGYEPRLGWYKEQADGGLRWLFLRSALSPPGQRYAARREKLGSFSLTISPVRREDSGVYYCSFFSAARAQFGDGTRLMVTGEYPPGHLAAGHPPGAFVPPSSTPFPSLDAAQPKLSILVPVDSEEPGQPPAAIPLLCHLRDVPPGWHTVEWQPSGEVTAVTAVTVDNQSVPSAWSIAWLPAERW</sequence>
<evidence type="ECO:0000259" key="2">
    <source>
        <dbReference type="PROSITE" id="PS50835"/>
    </source>
</evidence>
<dbReference type="CDD" id="cd00099">
    <property type="entry name" value="IgV"/>
    <property type="match status" value="1"/>
</dbReference>
<comment type="caution">
    <text evidence="3">The sequence shown here is derived from an EMBL/GenBank/DDBJ whole genome shotgun (WGS) entry which is preliminary data.</text>
</comment>
<feature type="domain" description="Ig-like" evidence="2">
    <location>
        <begin position="9"/>
        <end position="103"/>
    </location>
</feature>
<feature type="non-terminal residue" evidence="3">
    <location>
        <position position="1"/>
    </location>
</feature>
<dbReference type="Proteomes" id="UP000627253">
    <property type="component" value="Unassembled WGS sequence"/>
</dbReference>
<evidence type="ECO:0000313" key="3">
    <source>
        <dbReference type="EMBL" id="NXX44158.1"/>
    </source>
</evidence>
<dbReference type="PANTHER" id="PTHR14334:SF2">
    <property type="entry name" value="B-CELL ANTIGEN RECEPTOR COMPLEX-ASSOCIATED PROTEIN BETA CHAIN"/>
    <property type="match status" value="1"/>
</dbReference>
<protein>
    <submittedName>
        <fullName evidence="3">KV6A9 protein</fullName>
    </submittedName>
</protein>
<dbReference type="EMBL" id="WAAF01064993">
    <property type="protein sequence ID" value="NXX52021.1"/>
    <property type="molecule type" value="Genomic_DNA"/>
</dbReference>
<feature type="non-terminal residue" evidence="3">
    <location>
        <position position="226"/>
    </location>
</feature>
<dbReference type="InterPro" id="IPR007110">
    <property type="entry name" value="Ig-like_dom"/>
</dbReference>
<dbReference type="SUPFAM" id="SSF48726">
    <property type="entry name" value="Immunoglobulin"/>
    <property type="match status" value="2"/>
</dbReference>
<proteinExistence type="predicted"/>
<reference evidence="3" key="1">
    <citation type="submission" date="2020-02" db="EMBL/GenBank/DDBJ databases">
        <title>Bird 10,000 Genomes (B10K) Project - Family phase.</title>
        <authorList>
            <person name="Zhang G."/>
        </authorList>
    </citation>
    <scope>NUCLEOTIDE SEQUENCE</scope>
    <source>
        <strain evidence="3">B10K-DU-002-37</strain>
        <tissue evidence="3">Muscle</tissue>
    </source>
</reference>
<dbReference type="SMART" id="SM00409">
    <property type="entry name" value="IG"/>
    <property type="match status" value="1"/>
</dbReference>
<dbReference type="PROSITE" id="PS50835">
    <property type="entry name" value="IG_LIKE"/>
    <property type="match status" value="1"/>
</dbReference>
<dbReference type="GO" id="GO:0019815">
    <property type="term" value="C:B cell receptor complex"/>
    <property type="evidence" value="ECO:0007669"/>
    <property type="project" value="TreeGrafter"/>
</dbReference>
<dbReference type="InterPro" id="IPR013783">
    <property type="entry name" value="Ig-like_fold"/>
</dbReference>
<evidence type="ECO:0000313" key="4">
    <source>
        <dbReference type="EMBL" id="NXX52021.1"/>
    </source>
</evidence>
<dbReference type="SMART" id="SM00406">
    <property type="entry name" value="IGv"/>
    <property type="match status" value="1"/>
</dbReference>
<dbReference type="Pfam" id="PF07686">
    <property type="entry name" value="V-set"/>
    <property type="match status" value="1"/>
</dbReference>
<accession>A0A852IZW9</accession>
<name>A0A852IZW9_9PICI</name>